<dbReference type="AlphaFoldDB" id="A0A821HPM9"/>
<reference evidence="3" key="1">
    <citation type="submission" date="2021-02" db="EMBL/GenBank/DDBJ databases">
        <authorList>
            <person name="Nowell W R."/>
        </authorList>
    </citation>
    <scope>NUCLEOTIDE SEQUENCE</scope>
</reference>
<proteinExistence type="predicted"/>
<feature type="compositionally biased region" description="Low complexity" evidence="1">
    <location>
        <begin position="106"/>
        <end position="117"/>
    </location>
</feature>
<evidence type="ECO:0000256" key="1">
    <source>
        <dbReference type="SAM" id="MobiDB-lite"/>
    </source>
</evidence>
<dbReference type="Proteomes" id="UP000663848">
    <property type="component" value="Unassembled WGS sequence"/>
</dbReference>
<evidence type="ECO:0000313" key="3">
    <source>
        <dbReference type="EMBL" id="CAF4688508.1"/>
    </source>
</evidence>
<feature type="compositionally biased region" description="Polar residues" evidence="1">
    <location>
        <begin position="66"/>
        <end position="80"/>
    </location>
</feature>
<keyword evidence="4" id="KW-1185">Reference proteome</keyword>
<organism evidence="3 4">
    <name type="scientific">Rotaria socialis</name>
    <dbReference type="NCBI Taxonomy" id="392032"/>
    <lineage>
        <taxon>Eukaryota</taxon>
        <taxon>Metazoa</taxon>
        <taxon>Spiralia</taxon>
        <taxon>Gnathifera</taxon>
        <taxon>Rotifera</taxon>
        <taxon>Eurotatoria</taxon>
        <taxon>Bdelloidea</taxon>
        <taxon>Philodinida</taxon>
        <taxon>Philodinidae</taxon>
        <taxon>Rotaria</taxon>
    </lineage>
</organism>
<feature type="compositionally biased region" description="Low complexity" evidence="1">
    <location>
        <begin position="24"/>
        <end position="65"/>
    </location>
</feature>
<evidence type="ECO:0000313" key="2">
    <source>
        <dbReference type="EMBL" id="CAF4679608.1"/>
    </source>
</evidence>
<accession>A0A821HPM9</accession>
<gene>
    <name evidence="2" type="ORF">QYT958_LOCUS16542</name>
    <name evidence="3" type="ORF">UJA718_LOCUS35625</name>
</gene>
<feature type="non-terminal residue" evidence="3">
    <location>
        <position position="1"/>
    </location>
</feature>
<comment type="caution">
    <text evidence="3">The sequence shown here is derived from an EMBL/GenBank/DDBJ whole genome shotgun (WGS) entry which is preliminary data.</text>
</comment>
<feature type="region of interest" description="Disordered" evidence="1">
    <location>
        <begin position="16"/>
        <end position="123"/>
    </location>
</feature>
<dbReference type="Proteomes" id="UP000663873">
    <property type="component" value="Unassembled WGS sequence"/>
</dbReference>
<feature type="compositionally biased region" description="Polar residues" evidence="1">
    <location>
        <begin position="93"/>
        <end position="105"/>
    </location>
</feature>
<dbReference type="EMBL" id="CAJOBR010002406">
    <property type="protein sequence ID" value="CAF4679608.1"/>
    <property type="molecule type" value="Genomic_DNA"/>
</dbReference>
<name>A0A821HPM9_9BILA</name>
<sequence>LQKLCSALANVNLCEMAEDEDRSSSSSSSSSYRAITTSTATTETSVTTYHGDQQQSVQTSSISSSLEFNSTMISGTSHLNELQKENRAPSPPLSFNSTSQSPNVRSSPSVLSSTTTTFHNYSI</sequence>
<protein>
    <submittedName>
        <fullName evidence="3">Uncharacterized protein</fullName>
    </submittedName>
</protein>
<evidence type="ECO:0000313" key="4">
    <source>
        <dbReference type="Proteomes" id="UP000663873"/>
    </source>
</evidence>
<dbReference type="EMBL" id="CAJOBP010033505">
    <property type="protein sequence ID" value="CAF4688508.1"/>
    <property type="molecule type" value="Genomic_DNA"/>
</dbReference>